<feature type="domain" description="Histidine kinase" evidence="15">
    <location>
        <begin position="398"/>
        <end position="595"/>
    </location>
</feature>
<dbReference type="InterPro" id="IPR036890">
    <property type="entry name" value="HATPase_C_sf"/>
</dbReference>
<evidence type="ECO:0000256" key="1">
    <source>
        <dbReference type="ARBA" id="ARBA00000085"/>
    </source>
</evidence>
<dbReference type="GO" id="GO:0005524">
    <property type="term" value="F:ATP binding"/>
    <property type="evidence" value="ECO:0007669"/>
    <property type="project" value="UniProtKB-KW"/>
</dbReference>
<dbReference type="GO" id="GO:0000155">
    <property type="term" value="F:phosphorelay sensor kinase activity"/>
    <property type="evidence" value="ECO:0007669"/>
    <property type="project" value="InterPro"/>
</dbReference>
<dbReference type="PROSITE" id="PS50885">
    <property type="entry name" value="HAMP"/>
    <property type="match status" value="1"/>
</dbReference>
<dbReference type="GO" id="GO:0005886">
    <property type="term" value="C:plasma membrane"/>
    <property type="evidence" value="ECO:0007669"/>
    <property type="project" value="UniProtKB-SubCell"/>
</dbReference>
<dbReference type="InterPro" id="IPR003660">
    <property type="entry name" value="HAMP_dom"/>
</dbReference>
<dbReference type="InterPro" id="IPR003594">
    <property type="entry name" value="HATPase_dom"/>
</dbReference>
<dbReference type="EMBL" id="FNHF01000002">
    <property type="protein sequence ID" value="SDM26609.1"/>
    <property type="molecule type" value="Genomic_DNA"/>
</dbReference>
<dbReference type="Proteomes" id="UP000182347">
    <property type="component" value="Unassembled WGS sequence"/>
</dbReference>
<evidence type="ECO:0000256" key="3">
    <source>
        <dbReference type="ARBA" id="ARBA00012438"/>
    </source>
</evidence>
<evidence type="ECO:0000256" key="6">
    <source>
        <dbReference type="ARBA" id="ARBA00022679"/>
    </source>
</evidence>
<evidence type="ECO:0000256" key="10">
    <source>
        <dbReference type="ARBA" id="ARBA00022840"/>
    </source>
</evidence>
<feature type="domain" description="HAMP" evidence="16">
    <location>
        <begin position="318"/>
        <end position="370"/>
    </location>
</feature>
<keyword evidence="12" id="KW-0902">Two-component regulatory system</keyword>
<dbReference type="Pfam" id="PF02743">
    <property type="entry name" value="dCache_1"/>
    <property type="match status" value="1"/>
</dbReference>
<dbReference type="SMART" id="SM00387">
    <property type="entry name" value="HATPase_c"/>
    <property type="match status" value="1"/>
</dbReference>
<evidence type="ECO:0000313" key="17">
    <source>
        <dbReference type="EMBL" id="SDM26609.1"/>
    </source>
</evidence>
<name>A0A1G9RTL2_9BACI</name>
<organism evidence="17 18">
    <name type="scientific">Sediminibacillus halophilus</name>
    <dbReference type="NCBI Taxonomy" id="482461"/>
    <lineage>
        <taxon>Bacteria</taxon>
        <taxon>Bacillati</taxon>
        <taxon>Bacillota</taxon>
        <taxon>Bacilli</taxon>
        <taxon>Bacillales</taxon>
        <taxon>Bacillaceae</taxon>
        <taxon>Sediminibacillus</taxon>
    </lineage>
</organism>
<dbReference type="PANTHER" id="PTHR34220:SF7">
    <property type="entry name" value="SENSOR HISTIDINE KINASE YPDA"/>
    <property type="match status" value="1"/>
</dbReference>
<dbReference type="SUPFAM" id="SSF158472">
    <property type="entry name" value="HAMP domain-like"/>
    <property type="match status" value="1"/>
</dbReference>
<keyword evidence="5" id="KW-0597">Phosphoprotein</keyword>
<dbReference type="Gene3D" id="3.30.450.20">
    <property type="entry name" value="PAS domain"/>
    <property type="match status" value="1"/>
</dbReference>
<evidence type="ECO:0000256" key="9">
    <source>
        <dbReference type="ARBA" id="ARBA00022777"/>
    </source>
</evidence>
<dbReference type="PROSITE" id="PS50109">
    <property type="entry name" value="HIS_KIN"/>
    <property type="match status" value="1"/>
</dbReference>
<dbReference type="InterPro" id="IPR004358">
    <property type="entry name" value="Sig_transdc_His_kin-like_C"/>
</dbReference>
<evidence type="ECO:0000256" key="12">
    <source>
        <dbReference type="ARBA" id="ARBA00023012"/>
    </source>
</evidence>
<evidence type="ECO:0000256" key="14">
    <source>
        <dbReference type="SAM" id="Phobius"/>
    </source>
</evidence>
<keyword evidence="8" id="KW-0547">Nucleotide-binding</keyword>
<dbReference type="SMART" id="SM00304">
    <property type="entry name" value="HAMP"/>
    <property type="match status" value="1"/>
</dbReference>
<keyword evidence="10" id="KW-0067">ATP-binding</keyword>
<dbReference type="InterPro" id="IPR033479">
    <property type="entry name" value="dCache_1"/>
</dbReference>
<dbReference type="InterPro" id="IPR050640">
    <property type="entry name" value="Bact_2-comp_sensor_kinase"/>
</dbReference>
<comment type="subcellular location">
    <subcellularLocation>
        <location evidence="2">Cell membrane</location>
        <topology evidence="2">Multi-pass membrane protein</topology>
    </subcellularLocation>
</comment>
<keyword evidence="4" id="KW-1003">Cell membrane</keyword>
<dbReference type="EC" id="2.7.13.3" evidence="3"/>
<dbReference type="InterPro" id="IPR010559">
    <property type="entry name" value="Sig_transdc_His_kin_internal"/>
</dbReference>
<feature type="transmembrane region" description="Helical" evidence="14">
    <location>
        <begin position="298"/>
        <end position="321"/>
    </location>
</feature>
<comment type="catalytic activity">
    <reaction evidence="1">
        <text>ATP + protein L-histidine = ADP + protein N-phospho-L-histidine.</text>
        <dbReference type="EC" id="2.7.13.3"/>
    </reaction>
</comment>
<proteinExistence type="predicted"/>
<sequence>MKGWIYRLNIQQRLLVYFIIVILVSVSLVTWLFYRQTTLEIKKQSEGYLEYIVENASYQTDLFIRDLELATLPLLTDRTVKGFLEIDESQKLEQYYYSKEIKSQMHNLNLKNQHLNLIYLLGENGQYVLSKNKSSLEEEPFPSKSIYQNLLKTTPENGRIRLLADRSLYNQEYVVSIVRRVRGLSSFVPKGILGVELNATALEELWNIAQFENGTSLWIFDDNHRVVYHPDQKWLGNPIGKELEDQLTTTGKKTFMGDWNGTEMIFYADHSDQTNWTLVAMTPKEVIYEPVAGMKKQVVLVLALSLMVALVVSVGFANSIVKPLRKIQKGMKKMEIGEWEPIKPLQGTDEISSVVSSYNKMIDRLSTLVDDLYAAELQNHKVLYEKQKIELQALQSQINPHFLHNTLETMNSYAILNDAEEISEMAIALSQMFRYSVRNLEIVTLEDEMNHVKNFMIVEEHRFQKHLPITFEIEEDLFEEEVVKLSLQPLVENAIHHGLRKNRYKGEITIQATVEEGRLRVEVIDNGAGIPPDRLRDIRKILQREDYQVVSDKMGIGVSNVHRRIQLLFGEKCGLSIQSQLGEGTKVSMEIPCKDRRTKVG</sequence>
<evidence type="ECO:0000256" key="4">
    <source>
        <dbReference type="ARBA" id="ARBA00022475"/>
    </source>
</evidence>
<evidence type="ECO:0000259" key="16">
    <source>
        <dbReference type="PROSITE" id="PS50885"/>
    </source>
</evidence>
<dbReference type="InterPro" id="IPR005467">
    <property type="entry name" value="His_kinase_dom"/>
</dbReference>
<dbReference type="Pfam" id="PF02518">
    <property type="entry name" value="HATPase_c"/>
    <property type="match status" value="1"/>
</dbReference>
<dbReference type="Pfam" id="PF00672">
    <property type="entry name" value="HAMP"/>
    <property type="match status" value="1"/>
</dbReference>
<protein>
    <recommendedName>
        <fullName evidence="3">histidine kinase</fullName>
        <ecNumber evidence="3">2.7.13.3</ecNumber>
    </recommendedName>
</protein>
<dbReference type="PRINTS" id="PR00344">
    <property type="entry name" value="BCTRLSENSOR"/>
</dbReference>
<evidence type="ECO:0000259" key="15">
    <source>
        <dbReference type="PROSITE" id="PS50109"/>
    </source>
</evidence>
<keyword evidence="11 14" id="KW-1133">Transmembrane helix</keyword>
<accession>A0A1G9RTL2</accession>
<dbReference type="CDD" id="cd06225">
    <property type="entry name" value="HAMP"/>
    <property type="match status" value="1"/>
</dbReference>
<keyword evidence="9 17" id="KW-0418">Kinase</keyword>
<evidence type="ECO:0000256" key="8">
    <source>
        <dbReference type="ARBA" id="ARBA00022741"/>
    </source>
</evidence>
<dbReference type="SUPFAM" id="SSF55874">
    <property type="entry name" value="ATPase domain of HSP90 chaperone/DNA topoisomerase II/histidine kinase"/>
    <property type="match status" value="1"/>
</dbReference>
<feature type="transmembrane region" description="Helical" evidence="14">
    <location>
        <begin position="14"/>
        <end position="34"/>
    </location>
</feature>
<dbReference type="STRING" id="482461.SAMN05216244_2133"/>
<evidence type="ECO:0000256" key="13">
    <source>
        <dbReference type="ARBA" id="ARBA00023136"/>
    </source>
</evidence>
<keyword evidence="18" id="KW-1185">Reference proteome</keyword>
<dbReference type="RefSeq" id="WP_074598775.1">
    <property type="nucleotide sequence ID" value="NZ_FNHF01000002.1"/>
</dbReference>
<dbReference type="Pfam" id="PF06580">
    <property type="entry name" value="His_kinase"/>
    <property type="match status" value="1"/>
</dbReference>
<evidence type="ECO:0000256" key="11">
    <source>
        <dbReference type="ARBA" id="ARBA00022989"/>
    </source>
</evidence>
<dbReference type="AlphaFoldDB" id="A0A1G9RTL2"/>
<evidence type="ECO:0000256" key="2">
    <source>
        <dbReference type="ARBA" id="ARBA00004651"/>
    </source>
</evidence>
<dbReference type="Gene3D" id="3.30.565.10">
    <property type="entry name" value="Histidine kinase-like ATPase, C-terminal domain"/>
    <property type="match status" value="1"/>
</dbReference>
<dbReference type="OrthoDB" id="9776552at2"/>
<evidence type="ECO:0000313" key="18">
    <source>
        <dbReference type="Proteomes" id="UP000182347"/>
    </source>
</evidence>
<keyword evidence="7 14" id="KW-0812">Transmembrane</keyword>
<keyword evidence="13 14" id="KW-0472">Membrane</keyword>
<evidence type="ECO:0000256" key="5">
    <source>
        <dbReference type="ARBA" id="ARBA00022553"/>
    </source>
</evidence>
<dbReference type="PANTHER" id="PTHR34220">
    <property type="entry name" value="SENSOR HISTIDINE KINASE YPDA"/>
    <property type="match status" value="1"/>
</dbReference>
<reference evidence="18" key="1">
    <citation type="submission" date="2016-10" db="EMBL/GenBank/DDBJ databases">
        <authorList>
            <person name="Varghese N."/>
            <person name="Submissions S."/>
        </authorList>
    </citation>
    <scope>NUCLEOTIDE SEQUENCE [LARGE SCALE GENOMIC DNA]</scope>
    <source>
        <strain evidence="18">CGMCC 1.6199</strain>
    </source>
</reference>
<gene>
    <name evidence="17" type="ORF">SAMN05216244_2133</name>
</gene>
<dbReference type="Gene3D" id="6.10.340.10">
    <property type="match status" value="1"/>
</dbReference>
<evidence type="ECO:0000256" key="7">
    <source>
        <dbReference type="ARBA" id="ARBA00022692"/>
    </source>
</evidence>
<keyword evidence="6" id="KW-0808">Transferase</keyword>